<protein>
    <submittedName>
        <fullName evidence="1">Uncharacterized protein</fullName>
    </submittedName>
</protein>
<reference evidence="1 2" key="1">
    <citation type="submission" date="2020-07" db="EMBL/GenBank/DDBJ databases">
        <title>Huge and variable diversity of episymbiotic CPR bacteria and DPANN archaea in groundwater ecosystems.</title>
        <authorList>
            <person name="He C.Y."/>
            <person name="Keren R."/>
            <person name="Whittaker M."/>
            <person name="Farag I.F."/>
            <person name="Doudna J."/>
            <person name="Cate J.H.D."/>
            <person name="Banfield J.F."/>
        </authorList>
    </citation>
    <scope>NUCLEOTIDE SEQUENCE [LARGE SCALE GENOMIC DNA]</scope>
    <source>
        <strain evidence="1">NC_groundwater_541_Ag_S-0.1um_46_50</strain>
    </source>
</reference>
<evidence type="ECO:0000313" key="2">
    <source>
        <dbReference type="Proteomes" id="UP000595618"/>
    </source>
</evidence>
<accession>A0A7T5URT7</accession>
<gene>
    <name evidence="1" type="ORF">HYW89_03035</name>
</gene>
<evidence type="ECO:0000313" key="1">
    <source>
        <dbReference type="EMBL" id="QQG44958.1"/>
    </source>
</evidence>
<dbReference type="Proteomes" id="UP000595618">
    <property type="component" value="Chromosome"/>
</dbReference>
<dbReference type="EMBL" id="CP066690">
    <property type="protein sequence ID" value="QQG44958.1"/>
    <property type="molecule type" value="Genomic_DNA"/>
</dbReference>
<organism evidence="1 2">
    <name type="scientific">Candidatus Sungiibacteriota bacterium</name>
    <dbReference type="NCBI Taxonomy" id="2750080"/>
    <lineage>
        <taxon>Bacteria</taxon>
        <taxon>Candidatus Sungiibacteriota</taxon>
    </lineage>
</organism>
<dbReference type="AlphaFoldDB" id="A0A7T5URT7"/>
<sequence>MPKKSKRSKEKQTICVVCKLPIRKGTLCIVVHSCTKNGRSRKRCRCKKLAHIRHGGLEAVVDNREAIGMGD</sequence>
<proteinExistence type="predicted"/>
<name>A0A7T5URT7_9BACT</name>